<sequence length="264" mass="31327">MKNKYEEFYFENDKNYPDSAYWDLYDKNAQEAIRKYKGHMYCPLCNLAPLTVANGKSLRYFKVIEADMDKHEQACSYRLEKANRKETEKFYEELDRADIENRLVSCMNKMLKSIAGTGIGNLEKTNTKTKGVKDFLTITTEGNRKKYLPHKSLYSKNLDDEIDVTKIYYGKCAVYLYPYIPKGEEEVKTYYLKILNSETKKQICDISIYPYIYKYLEDILALIPIDKKDAQNYYLCFAVRLEKKDYSYNCRLKDSRLIELEREL</sequence>
<proteinExistence type="predicted"/>
<dbReference type="EMBL" id="CTRP01000009">
    <property type="protein sequence ID" value="CQR72218.1"/>
    <property type="molecule type" value="Genomic_DNA"/>
</dbReference>
<dbReference type="Proteomes" id="UP000049855">
    <property type="component" value="Unassembled WGS sequence"/>
</dbReference>
<protein>
    <submittedName>
        <fullName evidence="1">Uncharacterized protein</fullName>
    </submittedName>
</protein>
<keyword evidence="2" id="KW-1185">Reference proteome</keyword>
<organism evidence="1 2">
    <name type="scientific">Sporomusa ovata</name>
    <dbReference type="NCBI Taxonomy" id="2378"/>
    <lineage>
        <taxon>Bacteria</taxon>
        <taxon>Bacillati</taxon>
        <taxon>Bacillota</taxon>
        <taxon>Negativicutes</taxon>
        <taxon>Selenomonadales</taxon>
        <taxon>Sporomusaceae</taxon>
        <taxon>Sporomusa</taxon>
    </lineage>
</organism>
<gene>
    <name evidence="1" type="ORF">SpAn4DRAFT_5107</name>
</gene>
<reference evidence="2" key="1">
    <citation type="submission" date="2015-03" db="EMBL/GenBank/DDBJ databases">
        <authorList>
            <person name="Nijsse Bart"/>
        </authorList>
    </citation>
    <scope>NUCLEOTIDE SEQUENCE [LARGE SCALE GENOMIC DNA]</scope>
</reference>
<name>A0A0U1KXR2_9FIRM</name>
<evidence type="ECO:0000313" key="1">
    <source>
        <dbReference type="EMBL" id="CQR72218.1"/>
    </source>
</evidence>
<accession>A0A0U1KXR2</accession>
<dbReference type="RefSeq" id="WP_021166858.1">
    <property type="nucleotide sequence ID" value="NZ_CTRP01000009.1"/>
</dbReference>
<dbReference type="AlphaFoldDB" id="A0A0U1KXR2"/>
<evidence type="ECO:0000313" key="2">
    <source>
        <dbReference type="Proteomes" id="UP000049855"/>
    </source>
</evidence>